<evidence type="ECO:0000313" key="2">
    <source>
        <dbReference type="Proteomes" id="UP000013165"/>
    </source>
</evidence>
<evidence type="ECO:0000313" key="1">
    <source>
        <dbReference type="EMBL" id="ENO17135.1"/>
    </source>
</evidence>
<name>N6W3M0_9GAMM</name>
<organism evidence="1 2">
    <name type="scientific">Marinobacter nanhaiticus D15-8W</name>
    <dbReference type="NCBI Taxonomy" id="626887"/>
    <lineage>
        <taxon>Bacteria</taxon>
        <taxon>Pseudomonadati</taxon>
        <taxon>Pseudomonadota</taxon>
        <taxon>Gammaproteobacteria</taxon>
        <taxon>Pseudomonadales</taxon>
        <taxon>Marinobacteraceae</taxon>
        <taxon>Marinobacter</taxon>
    </lineage>
</organism>
<dbReference type="HOGENOM" id="CLU_192268_0_0_6"/>
<keyword evidence="2" id="KW-1185">Reference proteome</keyword>
<protein>
    <submittedName>
        <fullName evidence="1">Uncharacterized protein</fullName>
    </submittedName>
</protein>
<dbReference type="AlphaFoldDB" id="N6W3M0"/>
<comment type="caution">
    <text evidence="1">The sequence shown here is derived from an EMBL/GenBank/DDBJ whole genome shotgun (WGS) entry which is preliminary data.</text>
</comment>
<dbReference type="Proteomes" id="UP000013165">
    <property type="component" value="Unassembled WGS sequence"/>
</dbReference>
<accession>N6W3M0</accession>
<dbReference type="PATRIC" id="fig|626887.3.peg.127"/>
<reference evidence="1 2" key="1">
    <citation type="journal article" date="2013" name="Genome Announc.">
        <title>Genome Sequence of the Polycyclic Aromatic Hydrocarbon-Degrading Bacterium Strain Marinobacter nanhaiticus D15-8WT.</title>
        <authorList>
            <person name="Cui Z."/>
            <person name="Gao W."/>
            <person name="Li Q."/>
            <person name="Xu G."/>
            <person name="Zheng L."/>
        </authorList>
    </citation>
    <scope>NUCLEOTIDE SEQUENCE [LARGE SCALE GENOMIC DNA]</scope>
    <source>
        <strain evidence="1 2">D15-8W</strain>
    </source>
</reference>
<proteinExistence type="predicted"/>
<dbReference type="EMBL" id="APLQ01000005">
    <property type="protein sequence ID" value="ENO17135.1"/>
    <property type="molecule type" value="Genomic_DNA"/>
</dbReference>
<gene>
    <name evidence="1" type="ORF">J057_00679</name>
</gene>
<dbReference type="STRING" id="626887.J057_00679"/>
<sequence>MREKPAKRQKAAPTNISLPVDVSQDTKESFVDSVNAEDFFGRPSKSLVIRALCELALERKEQFDPAYVVDYESLKAELRRILTSDAKD</sequence>